<evidence type="ECO:0000313" key="1">
    <source>
        <dbReference type="EMBL" id="CAD9010453.1"/>
    </source>
</evidence>
<accession>A0A7S1IFH7</accession>
<protein>
    <submittedName>
        <fullName evidence="1">Uncharacterized protein</fullName>
    </submittedName>
</protein>
<dbReference type="AlphaFoldDB" id="A0A7S1IFH7"/>
<dbReference type="EMBL" id="HBGA01058474">
    <property type="protein sequence ID" value="CAD9010453.1"/>
    <property type="molecule type" value="Transcribed_RNA"/>
</dbReference>
<proteinExistence type="predicted"/>
<organism evidence="1">
    <name type="scientific">Eutreptiella gymnastica</name>
    <dbReference type="NCBI Taxonomy" id="73025"/>
    <lineage>
        <taxon>Eukaryota</taxon>
        <taxon>Discoba</taxon>
        <taxon>Euglenozoa</taxon>
        <taxon>Euglenida</taxon>
        <taxon>Spirocuta</taxon>
        <taxon>Euglenophyceae</taxon>
        <taxon>Eutreptiales</taxon>
        <taxon>Eutreptiaceae</taxon>
        <taxon>Eutreptiella</taxon>
    </lineage>
</organism>
<sequence>MRHPGPYFHSIQMGMPHGSHPNLDALAVFCPSHFSPRCIWPFSGPWQFIGNQEIRKNQGKHIPEYFVSLVSQAPISDSARAASGFVVQFPPSSADTHRTEQSCAHMYSHDNLINSQTKK</sequence>
<reference evidence="1" key="1">
    <citation type="submission" date="2021-01" db="EMBL/GenBank/DDBJ databases">
        <authorList>
            <person name="Corre E."/>
            <person name="Pelletier E."/>
            <person name="Niang G."/>
            <person name="Scheremetjew M."/>
            <person name="Finn R."/>
            <person name="Kale V."/>
            <person name="Holt S."/>
            <person name="Cochrane G."/>
            <person name="Meng A."/>
            <person name="Brown T."/>
            <person name="Cohen L."/>
        </authorList>
    </citation>
    <scope>NUCLEOTIDE SEQUENCE</scope>
    <source>
        <strain evidence="1">NIES-381</strain>
    </source>
</reference>
<gene>
    <name evidence="1" type="ORF">EGYM00392_LOCUS21550</name>
</gene>
<name>A0A7S1IFH7_9EUGL</name>